<feature type="binding site" evidence="6">
    <location>
        <position position="245"/>
    </location>
    <ligand>
        <name>Mg(2+)</name>
        <dbReference type="ChEBI" id="CHEBI:18420"/>
        <label>1</label>
    </ligand>
</feature>
<dbReference type="SUPFAM" id="SSF56219">
    <property type="entry name" value="DNase I-like"/>
    <property type="match status" value="1"/>
</dbReference>
<feature type="binding site" evidence="6">
    <location>
        <position position="144"/>
    </location>
    <ligand>
        <name>Mg(2+)</name>
        <dbReference type="ChEBI" id="CHEBI:18420"/>
        <label>1</label>
    </ligand>
</feature>
<keyword evidence="2 6" id="KW-0479">Metal-binding</keyword>
<name>M4VH39_9BACT</name>
<dbReference type="PATRIC" id="fig|349215.9.peg.533"/>
<proteinExistence type="inferred from homology"/>
<dbReference type="Proteomes" id="UP000011932">
    <property type="component" value="Chromosome"/>
</dbReference>
<protein>
    <submittedName>
        <fullName evidence="9">Exodeoxyribonuclease III</fullName>
        <ecNumber evidence="9">3.1.11.2</ecNumber>
    </submittedName>
</protein>
<evidence type="ECO:0000256" key="3">
    <source>
        <dbReference type="ARBA" id="ARBA00022801"/>
    </source>
</evidence>
<evidence type="ECO:0000313" key="10">
    <source>
        <dbReference type="Proteomes" id="UP000011932"/>
    </source>
</evidence>
<dbReference type="HOGENOM" id="CLU_027539_0_1_5"/>
<gene>
    <name evidence="9" type="ORF">A11S_547</name>
</gene>
<reference evidence="9 10" key="1">
    <citation type="journal article" date="2013" name="ISME J.">
        <title>By their genes ye shall know them: genomic signatures of predatory bacteria.</title>
        <authorList>
            <person name="Pasternak Z."/>
            <person name="Pietrokovski S."/>
            <person name="Rotem O."/>
            <person name="Gophna U."/>
            <person name="Lurie-Weinberger M.N."/>
            <person name="Jurkevitch E."/>
        </authorList>
    </citation>
    <scope>NUCLEOTIDE SEQUENCE [LARGE SCALE GENOMIC DNA]</scope>
    <source>
        <strain evidence="9">EPB</strain>
    </source>
</reference>
<evidence type="ECO:0000256" key="2">
    <source>
        <dbReference type="ARBA" id="ARBA00022723"/>
    </source>
</evidence>
<dbReference type="InterPro" id="IPR036691">
    <property type="entry name" value="Endo/exonu/phosph_ase_sf"/>
</dbReference>
<dbReference type="PROSITE" id="PS51435">
    <property type="entry name" value="AP_NUCLEASE_F1_4"/>
    <property type="match status" value="1"/>
</dbReference>
<comment type="similarity">
    <text evidence="1">Belongs to the DNA repair enzymes AP/ExoA family.</text>
</comment>
<dbReference type="InterPro" id="IPR005135">
    <property type="entry name" value="Endo/exonuclease/phosphatase"/>
</dbReference>
<dbReference type="GO" id="GO:0008311">
    <property type="term" value="F:double-stranded DNA 3'-5' DNA exonuclease activity"/>
    <property type="evidence" value="ECO:0007669"/>
    <property type="project" value="UniProtKB-EC"/>
</dbReference>
<feature type="binding site" evidence="6">
    <location>
        <position position="7"/>
    </location>
    <ligand>
        <name>Mg(2+)</name>
        <dbReference type="ChEBI" id="CHEBI:18420"/>
        <label>1</label>
    </ligand>
</feature>
<evidence type="ECO:0000256" key="7">
    <source>
        <dbReference type="PIRSR" id="PIRSR604808-3"/>
    </source>
</evidence>
<feature type="active site" evidence="5">
    <location>
        <position position="103"/>
    </location>
</feature>
<dbReference type="NCBIfam" id="TIGR00195">
    <property type="entry name" value="exoDNase_III"/>
    <property type="match status" value="1"/>
</dbReference>
<dbReference type="GO" id="GO:0046872">
    <property type="term" value="F:metal ion binding"/>
    <property type="evidence" value="ECO:0007669"/>
    <property type="project" value="UniProtKB-KW"/>
</dbReference>
<feature type="binding site" evidence="6">
    <location>
        <position position="34"/>
    </location>
    <ligand>
        <name>Mg(2+)</name>
        <dbReference type="ChEBI" id="CHEBI:18420"/>
        <label>1</label>
    </ligand>
</feature>
<feature type="binding site" evidence="6">
    <location>
        <position position="244"/>
    </location>
    <ligand>
        <name>Mg(2+)</name>
        <dbReference type="ChEBI" id="CHEBI:18420"/>
        <label>1</label>
    </ligand>
</feature>
<feature type="binding site" evidence="6">
    <location>
        <position position="146"/>
    </location>
    <ligand>
        <name>Mg(2+)</name>
        <dbReference type="ChEBI" id="CHEBI:18420"/>
        <label>1</label>
    </ligand>
</feature>
<dbReference type="OrthoDB" id="9803914at2"/>
<evidence type="ECO:0000259" key="8">
    <source>
        <dbReference type="Pfam" id="PF03372"/>
    </source>
</evidence>
<dbReference type="KEGG" id="man:A11S_547"/>
<feature type="site" description="Interaction with DNA substrate" evidence="7">
    <location>
        <position position="245"/>
    </location>
</feature>
<feature type="site" description="Transition state stabilizer" evidence="7">
    <location>
        <position position="146"/>
    </location>
</feature>
<feature type="domain" description="Endonuclease/exonuclease/phosphatase" evidence="8">
    <location>
        <begin position="4"/>
        <end position="245"/>
    </location>
</feature>
<sequence length="254" mass="28902">MKIATWNVNSIKARLDHAKNWVETHHPDVLMIQELKGETFPADVFQAIGYNAEFVGQKAYNGVAILSPHPITVILDRLPGDDADEQARYLEVEIKGLRLINIYLPNGNPVDSEKFPYKLQWMARLKDRLAHLRREGIAFAVGGDFNVIPDAEDCYDPKAWENDALFRPESRAAFRALLWLGLTDALRVVNTAPRQYTYWDYQAGAWPADKGIRIDHFLLSPTIADKLQDCTIDRDPRALDKASDHTPLVMTIDY</sequence>
<dbReference type="GO" id="GO:0006281">
    <property type="term" value="P:DNA repair"/>
    <property type="evidence" value="ECO:0007669"/>
    <property type="project" value="InterPro"/>
</dbReference>
<feature type="active site" description="Proton donor/acceptor" evidence="5">
    <location>
        <position position="144"/>
    </location>
</feature>
<dbReference type="NCBIfam" id="TIGR00633">
    <property type="entry name" value="xth"/>
    <property type="match status" value="1"/>
</dbReference>
<evidence type="ECO:0000256" key="5">
    <source>
        <dbReference type="PIRSR" id="PIRSR604808-1"/>
    </source>
</evidence>
<accession>M4VH39</accession>
<comment type="cofactor">
    <cofactor evidence="6">
        <name>Mg(2+)</name>
        <dbReference type="ChEBI" id="CHEBI:18420"/>
    </cofactor>
    <cofactor evidence="6">
        <name>Mn(2+)</name>
        <dbReference type="ChEBI" id="CHEBI:29035"/>
    </cofactor>
    <text evidence="6">Probably binds two magnesium or manganese ions per subunit.</text>
</comment>
<feature type="site" description="Important for catalytic activity" evidence="7">
    <location>
        <position position="215"/>
    </location>
</feature>
<dbReference type="PANTHER" id="PTHR43250:SF2">
    <property type="entry name" value="EXODEOXYRIBONUCLEASE III"/>
    <property type="match status" value="1"/>
</dbReference>
<dbReference type="STRING" id="349215.A11S_547"/>
<evidence type="ECO:0000256" key="4">
    <source>
        <dbReference type="ARBA" id="ARBA00022842"/>
    </source>
</evidence>
<keyword evidence="4 6" id="KW-0460">Magnesium</keyword>
<organism evidence="9 10">
    <name type="scientific">Micavibrio aeruginosavorus EPB</name>
    <dbReference type="NCBI Taxonomy" id="349215"/>
    <lineage>
        <taxon>Bacteria</taxon>
        <taxon>Pseudomonadati</taxon>
        <taxon>Bdellovibrionota</taxon>
        <taxon>Bdellovibrionia</taxon>
        <taxon>Bdellovibrionales</taxon>
        <taxon>Pseudobdellovibrionaceae</taxon>
        <taxon>Micavibrio</taxon>
    </lineage>
</organism>
<keyword evidence="6" id="KW-0464">Manganese</keyword>
<dbReference type="EC" id="3.1.11.2" evidence="9"/>
<dbReference type="AlphaFoldDB" id="M4VH39"/>
<evidence type="ECO:0000313" key="9">
    <source>
        <dbReference type="EMBL" id="AGH97371.1"/>
    </source>
</evidence>
<evidence type="ECO:0000256" key="6">
    <source>
        <dbReference type="PIRSR" id="PIRSR604808-2"/>
    </source>
</evidence>
<dbReference type="CDD" id="cd09086">
    <property type="entry name" value="ExoIII-like_AP-endo"/>
    <property type="match status" value="1"/>
</dbReference>
<dbReference type="EMBL" id="CP003538">
    <property type="protein sequence ID" value="AGH97371.1"/>
    <property type="molecule type" value="Genomic_DNA"/>
</dbReference>
<dbReference type="RefSeq" id="WP_015466925.1">
    <property type="nucleotide sequence ID" value="NC_020812.1"/>
</dbReference>
<dbReference type="PANTHER" id="PTHR43250">
    <property type="entry name" value="EXODEOXYRIBONUCLEASE III"/>
    <property type="match status" value="1"/>
</dbReference>
<evidence type="ECO:0000256" key="1">
    <source>
        <dbReference type="ARBA" id="ARBA00007092"/>
    </source>
</evidence>
<dbReference type="InterPro" id="IPR004808">
    <property type="entry name" value="AP_endonuc_1"/>
</dbReference>
<dbReference type="Gene3D" id="3.60.10.10">
    <property type="entry name" value="Endonuclease/exonuclease/phosphatase"/>
    <property type="match status" value="1"/>
</dbReference>
<dbReference type="InterPro" id="IPR037493">
    <property type="entry name" value="ExoIII-like"/>
</dbReference>
<feature type="active site" description="Proton acceptor" evidence="5">
    <location>
        <position position="245"/>
    </location>
</feature>
<dbReference type="Pfam" id="PF03372">
    <property type="entry name" value="Exo_endo_phos"/>
    <property type="match status" value="1"/>
</dbReference>
<keyword evidence="3 9" id="KW-0378">Hydrolase</keyword>